<keyword evidence="1" id="KW-1133">Transmembrane helix</keyword>
<dbReference type="EMBL" id="CP054706">
    <property type="protein sequence ID" value="QQK81473.1"/>
    <property type="molecule type" value="Genomic_DNA"/>
</dbReference>
<feature type="transmembrane region" description="Helical" evidence="1">
    <location>
        <begin position="84"/>
        <end position="108"/>
    </location>
</feature>
<dbReference type="Pfam" id="PF05552">
    <property type="entry name" value="MS_channel_1st_1"/>
    <property type="match status" value="4"/>
</dbReference>
<feature type="transmembrane region" description="Helical" evidence="1">
    <location>
        <begin position="15"/>
        <end position="35"/>
    </location>
</feature>
<dbReference type="RefSeq" id="WP_200085899.1">
    <property type="nucleotide sequence ID" value="NZ_CP054706.1"/>
</dbReference>
<feature type="transmembrane region" description="Helical" evidence="1">
    <location>
        <begin position="306"/>
        <end position="330"/>
    </location>
</feature>
<dbReference type="InterPro" id="IPR008910">
    <property type="entry name" value="MSC_TM_helix"/>
</dbReference>
<proteinExistence type="predicted"/>
<dbReference type="Proteomes" id="UP000595349">
    <property type="component" value="Chromosome"/>
</dbReference>
<feature type="transmembrane region" description="Helical" evidence="1">
    <location>
        <begin position="273"/>
        <end position="294"/>
    </location>
</feature>
<feature type="transmembrane region" description="Helical" evidence="1">
    <location>
        <begin position="372"/>
        <end position="393"/>
    </location>
</feature>
<accession>A0A7T6ZDE4</accession>
<feature type="transmembrane region" description="Helical" evidence="1">
    <location>
        <begin position="120"/>
        <end position="141"/>
    </location>
</feature>
<reference evidence="2 3" key="1">
    <citation type="submission" date="2020-06" db="EMBL/GenBank/DDBJ databases">
        <title>Genomic analysis of Salicibibacter sp. NKC21-4.</title>
        <authorList>
            <person name="Oh Y.J."/>
        </authorList>
    </citation>
    <scope>NUCLEOTIDE SEQUENCE [LARGE SCALE GENOMIC DNA]</scope>
    <source>
        <strain evidence="2 3">NKC21-4</strain>
    </source>
</reference>
<dbReference type="GO" id="GO:0008381">
    <property type="term" value="F:mechanosensitive monoatomic ion channel activity"/>
    <property type="evidence" value="ECO:0007669"/>
    <property type="project" value="InterPro"/>
</dbReference>
<keyword evidence="3" id="KW-1185">Reference proteome</keyword>
<organism evidence="2 3">
    <name type="scientific">Salicibibacter cibi</name>
    <dbReference type="NCBI Taxonomy" id="2743001"/>
    <lineage>
        <taxon>Bacteria</taxon>
        <taxon>Bacillati</taxon>
        <taxon>Bacillota</taxon>
        <taxon>Bacilli</taxon>
        <taxon>Bacillales</taxon>
        <taxon>Bacillaceae</taxon>
        <taxon>Salicibibacter</taxon>
    </lineage>
</organism>
<protein>
    <submittedName>
        <fullName evidence="2">Mechanosensitive ion channel</fullName>
    </submittedName>
</protein>
<dbReference type="PANTHER" id="PTHR30221:SF1">
    <property type="entry name" value="SMALL-CONDUCTANCE MECHANOSENSITIVE CHANNEL"/>
    <property type="match status" value="1"/>
</dbReference>
<dbReference type="AlphaFoldDB" id="A0A7T6ZDE4"/>
<dbReference type="NCBIfam" id="NF033912">
    <property type="entry name" value="msc"/>
    <property type="match status" value="1"/>
</dbReference>
<feature type="transmembrane region" description="Helical" evidence="1">
    <location>
        <begin position="207"/>
        <end position="235"/>
    </location>
</feature>
<evidence type="ECO:0000256" key="1">
    <source>
        <dbReference type="SAM" id="Phobius"/>
    </source>
</evidence>
<feature type="transmembrane region" description="Helical" evidence="1">
    <location>
        <begin position="174"/>
        <end position="195"/>
    </location>
</feature>
<gene>
    <name evidence="2" type="ORF">HUG20_17180</name>
</gene>
<feature type="transmembrane region" description="Helical" evidence="1">
    <location>
        <begin position="342"/>
        <end position="360"/>
    </location>
</feature>
<keyword evidence="1" id="KW-0472">Membrane</keyword>
<dbReference type="InterPro" id="IPR045275">
    <property type="entry name" value="MscS_archaea/bacteria_type"/>
</dbReference>
<dbReference type="KEGG" id="scib:HUG20_17180"/>
<evidence type="ECO:0000313" key="3">
    <source>
        <dbReference type="Proteomes" id="UP000595349"/>
    </source>
</evidence>
<keyword evidence="1" id="KW-0812">Transmembrane</keyword>
<dbReference type="Gene3D" id="1.10.287.1260">
    <property type="match status" value="2"/>
</dbReference>
<dbReference type="PANTHER" id="PTHR30221">
    <property type="entry name" value="SMALL-CONDUCTANCE MECHANOSENSITIVE CHANNEL"/>
    <property type="match status" value="1"/>
</dbReference>
<evidence type="ECO:0000313" key="2">
    <source>
        <dbReference type="EMBL" id="QQK81473.1"/>
    </source>
</evidence>
<sequence length="420" mass="46504">MNTMENMWSQLLQSVPNIIAALLLLLLAWVIAKIVKSIISSIVRKVKWPTFMRNEKSESENVSRSDKNDDINHHEQIAESTGSIAYYLVFILFIPGILGTLNLTAVAQPISNMMESVLTFLPNILLAAIILIIGVLVARLIRNLVQSALHALNFDRFFDKMQTNQRERPDSDTLSSILANIVMVIVLIPIIVIALEALNIQTISEPIVMVLSSILSIIPNLFVAIILVIAGYYIATFISRLLTSLLNRTNINRVYEAIGFGPREGQTFDLPGVLGRIVQVLIILFFTVEALHVIDLNVLNQVGNAVILYLPMLLSALLIIGLGLIAGNFLEQAVVRYTRSSLSALIVKYTVILFAVFMTLDQLGFAGTIVNIGFLLILGGLAVAFTISFGIGGRDFATRQLDRFENKLKKKQQIEDDQES</sequence>
<name>A0A7T6ZDE4_9BACI</name>